<evidence type="ECO:0000313" key="1">
    <source>
        <dbReference type="EMBL" id="XAI69929.1"/>
    </source>
</evidence>
<proteinExistence type="predicted"/>
<dbReference type="EMBL" id="PP179316">
    <property type="protein sequence ID" value="XAI69929.1"/>
    <property type="molecule type" value="Genomic_DNA"/>
</dbReference>
<name>A0AAU6W1D7_9VIRU</name>
<gene>
    <name evidence="1" type="ORF">Pavpe01_00017</name>
</gene>
<protein>
    <submittedName>
        <fullName evidence="1">Uncharacterized protein</fullName>
    </submittedName>
</protein>
<sequence>MTRKNVLRLLTVIAVVLLLGLVGRMDYDDAVLQEKAYCANVHSGLWPDYEGRYTADCEDGQVIEK</sequence>
<reference evidence="1" key="1">
    <citation type="journal article" date="2024" name="J. Gen. Virol.">
        <title>Novel phages of Pseudomonas syringae unveil numerous potential auxiliary metabolic genes.</title>
        <authorList>
            <person name="Feltin C."/>
            <person name="Garneau J.R."/>
            <person name="Morris C.E."/>
            <person name="Berard A."/>
            <person name="Torres-Barcelo C."/>
        </authorList>
    </citation>
    <scope>NUCLEOTIDE SEQUENCE</scope>
</reference>
<organism evidence="1">
    <name type="scientific">Pseudomonas phage Pavpe01</name>
    <dbReference type="NCBI Taxonomy" id="3138545"/>
    <lineage>
        <taxon>Viruses</taxon>
    </lineage>
</organism>
<accession>A0AAU6W1D7</accession>